<gene>
    <name evidence="1" type="ORF">SAMN04515677_104408</name>
</gene>
<dbReference type="InterPro" id="IPR025459">
    <property type="entry name" value="DUF4279"/>
</dbReference>
<accession>A0A1G9PKF4</accession>
<protein>
    <recommendedName>
        <fullName evidence="3">DUF4279 domain-containing protein</fullName>
    </recommendedName>
</protein>
<organism evidence="1 2">
    <name type="scientific">Romboutsia lituseburensis DSM 797</name>
    <dbReference type="NCBI Taxonomy" id="1121325"/>
    <lineage>
        <taxon>Bacteria</taxon>
        <taxon>Bacillati</taxon>
        <taxon>Bacillota</taxon>
        <taxon>Clostridia</taxon>
        <taxon>Peptostreptococcales</taxon>
        <taxon>Peptostreptococcaceae</taxon>
        <taxon>Romboutsia</taxon>
    </lineage>
</organism>
<dbReference type="AlphaFoldDB" id="A0A1G9PKF4"/>
<dbReference type="Pfam" id="PF14106">
    <property type="entry name" value="DUF4279"/>
    <property type="match status" value="1"/>
</dbReference>
<evidence type="ECO:0000313" key="1">
    <source>
        <dbReference type="EMBL" id="SDL99342.1"/>
    </source>
</evidence>
<dbReference type="Proteomes" id="UP000199068">
    <property type="component" value="Unassembled WGS sequence"/>
</dbReference>
<name>A0A1G9PKF4_9FIRM</name>
<dbReference type="RefSeq" id="WP_092725839.1">
    <property type="nucleotide sequence ID" value="NZ_FNGW01000004.1"/>
</dbReference>
<keyword evidence="2" id="KW-1185">Reference proteome</keyword>
<reference evidence="1 2" key="1">
    <citation type="submission" date="2016-10" db="EMBL/GenBank/DDBJ databases">
        <authorList>
            <person name="de Groot N.N."/>
        </authorList>
    </citation>
    <scope>NUCLEOTIDE SEQUENCE [LARGE SCALE GENOMIC DNA]</scope>
    <source>
        <strain evidence="1 2">DSM 797</strain>
    </source>
</reference>
<proteinExistence type="predicted"/>
<evidence type="ECO:0000313" key="2">
    <source>
        <dbReference type="Proteomes" id="UP000199068"/>
    </source>
</evidence>
<dbReference type="EMBL" id="FNGW01000004">
    <property type="protein sequence ID" value="SDL99342.1"/>
    <property type="molecule type" value="Genomic_DNA"/>
</dbReference>
<evidence type="ECO:0008006" key="3">
    <source>
        <dbReference type="Google" id="ProtNLM"/>
    </source>
</evidence>
<sequence>MKTNVNVEFNIVGDYFNPDVVTQILNLEPTDSYIKGDKGRYTTRKETCWSIETGYYESFDISQQINLMLKTISEKKEILKKLRTQIDVEYLFMIVIKIEDNRGPAMIFESPIIEFANYIGAEIHVDYYIN</sequence>